<dbReference type="PANTHER" id="PTHR32039">
    <property type="entry name" value="MAGNESIUM-CHELATASE SUBUNIT CHLI"/>
    <property type="match status" value="1"/>
</dbReference>
<dbReference type="SUPFAM" id="SSF52540">
    <property type="entry name" value="P-loop containing nucleoside triphosphate hydrolases"/>
    <property type="match status" value="1"/>
</dbReference>
<feature type="compositionally biased region" description="Basic and acidic residues" evidence="4">
    <location>
        <begin position="397"/>
        <end position="408"/>
    </location>
</feature>
<dbReference type="PANTHER" id="PTHR32039:SF7">
    <property type="entry name" value="COMPETENCE PROTEIN COMM"/>
    <property type="match status" value="1"/>
</dbReference>
<dbReference type="InterPro" id="IPR003593">
    <property type="entry name" value="AAA+_ATPase"/>
</dbReference>
<dbReference type="GO" id="GO:0003677">
    <property type="term" value="F:DNA binding"/>
    <property type="evidence" value="ECO:0007669"/>
    <property type="project" value="InterPro"/>
</dbReference>
<dbReference type="InterPro" id="IPR004482">
    <property type="entry name" value="Mg_chelat-rel"/>
</dbReference>
<dbReference type="Pfam" id="PF13335">
    <property type="entry name" value="Mg_chelatase_C"/>
    <property type="match status" value="1"/>
</dbReference>
<comment type="similarity">
    <text evidence="1">Belongs to the Mg-chelatase subunits D/I family. ComM subfamily.</text>
</comment>
<dbReference type="Pfam" id="PF01078">
    <property type="entry name" value="Mg_chelatase"/>
    <property type="match status" value="1"/>
</dbReference>
<dbReference type="InterPro" id="IPR025158">
    <property type="entry name" value="Mg_chelat-rel_C"/>
</dbReference>
<keyword evidence="2" id="KW-0547">Nucleotide-binding</keyword>
<dbReference type="PRINTS" id="PR01657">
    <property type="entry name" value="MCMFAMILY"/>
</dbReference>
<sequence>MPVKIFSASVVGIDAKLVEVEVDSSPGLFSLNIVGLPDKSVKESKERIAGAIKNSGLTPPSGKHKKIIINLAPADVKKEGPAYDLPIALGCILESKQAKFSPEKRLIVGEISLDGSIRHTSGVLSVAILAKKLGFNELIVPKVNAKEASVVRGISVVGASTLNDVIGHVTNLSPITPYAFNQQESENDIGDSDSLVHIKGQEMAKRALFVAAAGGHNILMFGPPGSGKTILAKALSEILPPMSLDESIEVARIHSSAGLIKDSYLSFKRPFRNPHHTTSAVAVIGGGTYPKPGEISLAHRGVLFLDELPEFPRNVLEALRQPLEDGTVVISRAAGSATLPAKFMLVAAMNPCQCGNYGDNKLSCICSPINVIRYRKKISGPLLDRIDIQINVSRETPHLLDDEKDGGKDAVTQKVRGKSPQSPTSADEMRNSVALAREMQAKRFAKAGIYTNAEINFKNIDKYCVLEPSAERMLQNAITSKNFSMRTYHKVKKLGRTMADLTGSEIITEQHIGEALAFRVNERIFSELA</sequence>
<feature type="domain" description="AAA+ ATPase" evidence="5">
    <location>
        <begin position="214"/>
        <end position="396"/>
    </location>
</feature>
<dbReference type="InterPro" id="IPR000523">
    <property type="entry name" value="Mg_chelatse_chII-like_cat_dom"/>
</dbReference>
<dbReference type="InterPro" id="IPR001208">
    <property type="entry name" value="MCM_dom"/>
</dbReference>
<keyword evidence="3" id="KW-0067">ATP-binding</keyword>
<feature type="region of interest" description="Disordered" evidence="4">
    <location>
        <begin position="397"/>
        <end position="429"/>
    </location>
</feature>
<reference evidence="6 7" key="1">
    <citation type="journal article" date="2016" name="Nat. Commun.">
        <title>Thousands of microbial genomes shed light on interconnected biogeochemical processes in an aquifer system.</title>
        <authorList>
            <person name="Anantharaman K."/>
            <person name="Brown C.T."/>
            <person name="Hug L.A."/>
            <person name="Sharon I."/>
            <person name="Castelle C.J."/>
            <person name="Probst A.J."/>
            <person name="Thomas B.C."/>
            <person name="Singh A."/>
            <person name="Wilkins M.J."/>
            <person name="Karaoz U."/>
            <person name="Brodie E.L."/>
            <person name="Williams K.H."/>
            <person name="Hubbard S.S."/>
            <person name="Banfield J.F."/>
        </authorList>
    </citation>
    <scope>NUCLEOTIDE SEQUENCE [LARGE SCALE GENOMIC DNA]</scope>
</reference>
<comment type="caution">
    <text evidence="6">The sequence shown here is derived from an EMBL/GenBank/DDBJ whole genome shotgun (WGS) entry which is preliminary data.</text>
</comment>
<dbReference type="InterPro" id="IPR045006">
    <property type="entry name" value="CHLI-like"/>
</dbReference>
<evidence type="ECO:0000256" key="3">
    <source>
        <dbReference type="ARBA" id="ARBA00022840"/>
    </source>
</evidence>
<dbReference type="AlphaFoldDB" id="A0A1F8F3C0"/>
<evidence type="ECO:0000313" key="6">
    <source>
        <dbReference type="EMBL" id="OGN07623.1"/>
    </source>
</evidence>
<evidence type="ECO:0000259" key="5">
    <source>
        <dbReference type="SMART" id="SM00382"/>
    </source>
</evidence>
<accession>A0A1F8F3C0</accession>
<dbReference type="SUPFAM" id="SSF54211">
    <property type="entry name" value="Ribosomal protein S5 domain 2-like"/>
    <property type="match status" value="1"/>
</dbReference>
<dbReference type="SMART" id="SM00382">
    <property type="entry name" value="AAA"/>
    <property type="match status" value="1"/>
</dbReference>
<evidence type="ECO:0000256" key="2">
    <source>
        <dbReference type="ARBA" id="ARBA00022741"/>
    </source>
</evidence>
<proteinExistence type="inferred from homology"/>
<dbReference type="Gene3D" id="3.30.230.10">
    <property type="match status" value="1"/>
</dbReference>
<evidence type="ECO:0000313" key="7">
    <source>
        <dbReference type="Proteomes" id="UP000178023"/>
    </source>
</evidence>
<dbReference type="Proteomes" id="UP000178023">
    <property type="component" value="Unassembled WGS sequence"/>
</dbReference>
<organism evidence="6 7">
    <name type="scientific">Candidatus Yanofskybacteria bacterium RIFCSPHIGHO2_01_FULL_45_42</name>
    <dbReference type="NCBI Taxonomy" id="1802671"/>
    <lineage>
        <taxon>Bacteria</taxon>
        <taxon>Candidatus Yanofskyibacteriota</taxon>
    </lineage>
</organism>
<dbReference type="Gene3D" id="3.40.50.300">
    <property type="entry name" value="P-loop containing nucleotide triphosphate hydrolases"/>
    <property type="match status" value="1"/>
</dbReference>
<dbReference type="InterPro" id="IPR020568">
    <property type="entry name" value="Ribosomal_Su5_D2-typ_SF"/>
</dbReference>
<dbReference type="InterPro" id="IPR014721">
    <property type="entry name" value="Ribsml_uS5_D2-typ_fold_subgr"/>
</dbReference>
<dbReference type="GO" id="GO:0005524">
    <property type="term" value="F:ATP binding"/>
    <property type="evidence" value="ECO:0007669"/>
    <property type="project" value="UniProtKB-KW"/>
</dbReference>
<gene>
    <name evidence="6" type="ORF">A2750_04410</name>
</gene>
<dbReference type="Pfam" id="PF13541">
    <property type="entry name" value="ChlI"/>
    <property type="match status" value="1"/>
</dbReference>
<name>A0A1F8F3C0_9BACT</name>
<dbReference type="NCBIfam" id="TIGR00368">
    <property type="entry name" value="YifB family Mg chelatase-like AAA ATPase"/>
    <property type="match status" value="1"/>
</dbReference>
<evidence type="ECO:0000256" key="1">
    <source>
        <dbReference type="ARBA" id="ARBA00006354"/>
    </source>
</evidence>
<evidence type="ECO:0000256" key="4">
    <source>
        <dbReference type="SAM" id="MobiDB-lite"/>
    </source>
</evidence>
<protein>
    <recommendedName>
        <fullName evidence="5">AAA+ ATPase domain-containing protein</fullName>
    </recommendedName>
</protein>
<dbReference type="EMBL" id="MGJL01000022">
    <property type="protein sequence ID" value="OGN07623.1"/>
    <property type="molecule type" value="Genomic_DNA"/>
</dbReference>
<dbReference type="InterPro" id="IPR027417">
    <property type="entry name" value="P-loop_NTPase"/>
</dbReference>